<protein>
    <recommendedName>
        <fullName evidence="3">ASCH domain-containing protein</fullName>
    </recommendedName>
</protein>
<proteinExistence type="predicted"/>
<name>A0ABS6Y7K0_9BACT</name>
<dbReference type="EMBL" id="JAHXCP010000023">
    <property type="protein sequence ID" value="MBW4755468.1"/>
    <property type="molecule type" value="Genomic_DNA"/>
</dbReference>
<dbReference type="Proteomes" id="UP000812077">
    <property type="component" value="Unassembled WGS sequence"/>
</dbReference>
<organism evidence="1 2">
    <name type="scientific">Prevotella melaninogenica</name>
    <dbReference type="NCBI Taxonomy" id="28132"/>
    <lineage>
        <taxon>Bacteria</taxon>
        <taxon>Pseudomonadati</taxon>
        <taxon>Bacteroidota</taxon>
        <taxon>Bacteroidia</taxon>
        <taxon>Bacteroidales</taxon>
        <taxon>Prevotellaceae</taxon>
        <taxon>Prevotella</taxon>
    </lineage>
</organism>
<gene>
    <name evidence="1" type="ORF">KZO77_10600</name>
</gene>
<evidence type="ECO:0008006" key="3">
    <source>
        <dbReference type="Google" id="ProtNLM"/>
    </source>
</evidence>
<evidence type="ECO:0000313" key="2">
    <source>
        <dbReference type="Proteomes" id="UP000812077"/>
    </source>
</evidence>
<dbReference type="RefSeq" id="WP_219433925.1">
    <property type="nucleotide sequence ID" value="NZ_JAHXCP010000023.1"/>
</dbReference>
<evidence type="ECO:0000313" key="1">
    <source>
        <dbReference type="EMBL" id="MBW4755468.1"/>
    </source>
</evidence>
<reference evidence="1 2" key="1">
    <citation type="submission" date="2021-07" db="EMBL/GenBank/DDBJ databases">
        <title>Genomic diversity and antimicrobial resistance of Prevotella spp. isolated from chronic lung disease airways.</title>
        <authorList>
            <person name="Webb K.A."/>
            <person name="Olagoke O.S."/>
            <person name="Baird T."/>
            <person name="Neill J."/>
            <person name="Pham A."/>
            <person name="Wells T.J."/>
            <person name="Ramsay K.A."/>
            <person name="Bell S.C."/>
            <person name="Sarovich D.S."/>
            <person name="Price E.P."/>
        </authorList>
    </citation>
    <scope>NUCLEOTIDE SEQUENCE [LARGE SCALE GENOMIC DNA]</scope>
    <source>
        <strain evidence="1 2">SCHI0027.S.6</strain>
    </source>
</reference>
<comment type="caution">
    <text evidence="1">The sequence shown here is derived from an EMBL/GenBank/DDBJ whole genome shotgun (WGS) entry which is preliminary data.</text>
</comment>
<keyword evidence="2" id="KW-1185">Reference proteome</keyword>
<sequence length="151" mass="17774">MKKYIITLSKFFLKQHIRAGEETGFKDSFLKGKKVHTIRANYNLWEARIKEVQEGNAVLSIRQWAGIPYRSKQNEITELSKEDGVGIQKLTFNKDSNGMFFLEDYDIDGKYIELDKLASNDGLLTEDWCRWFKKYDLSKPMAVIHFTSFRY</sequence>
<accession>A0ABS6Y7K0</accession>